<evidence type="ECO:0000256" key="3">
    <source>
        <dbReference type="ARBA" id="ARBA00022833"/>
    </source>
</evidence>
<evidence type="ECO:0000256" key="1">
    <source>
        <dbReference type="ARBA" id="ARBA00022723"/>
    </source>
</evidence>
<evidence type="ECO:0000313" key="6">
    <source>
        <dbReference type="Proteomes" id="UP000823941"/>
    </source>
</evidence>
<organism evidence="5 6">
    <name type="scientific">Plutella xylostella</name>
    <name type="common">Diamondback moth</name>
    <name type="synonym">Plutella maculipennis</name>
    <dbReference type="NCBI Taxonomy" id="51655"/>
    <lineage>
        <taxon>Eukaryota</taxon>
        <taxon>Metazoa</taxon>
        <taxon>Ecdysozoa</taxon>
        <taxon>Arthropoda</taxon>
        <taxon>Hexapoda</taxon>
        <taxon>Insecta</taxon>
        <taxon>Pterygota</taxon>
        <taxon>Neoptera</taxon>
        <taxon>Endopterygota</taxon>
        <taxon>Lepidoptera</taxon>
        <taxon>Glossata</taxon>
        <taxon>Ditrysia</taxon>
        <taxon>Yponomeutoidea</taxon>
        <taxon>Plutellidae</taxon>
        <taxon>Plutella</taxon>
    </lineage>
</organism>
<keyword evidence="1" id="KW-0479">Metal-binding</keyword>
<dbReference type="Gene3D" id="2.20.25.240">
    <property type="match status" value="1"/>
</dbReference>
<keyword evidence="2" id="KW-0863">Zinc-finger</keyword>
<evidence type="ECO:0000256" key="2">
    <source>
        <dbReference type="ARBA" id="ARBA00022771"/>
    </source>
</evidence>
<dbReference type="EMBL" id="JAHIBW010000006">
    <property type="protein sequence ID" value="KAG7309932.1"/>
    <property type="molecule type" value="Genomic_DNA"/>
</dbReference>
<keyword evidence="6" id="KW-1185">Reference proteome</keyword>
<accession>A0ABQ7QY04</accession>
<sequence>MFPQPAEPVFTKTRRGTPVIQVGAYRFNLWAGSRGSRARWTCVKATTLHCKAILVTIDNEIVKTKPHNH</sequence>
<comment type="caution">
    <text evidence="5">The sequence shown here is derived from an EMBL/GenBank/DDBJ whole genome shotgun (WGS) entry which is preliminary data.</text>
</comment>
<evidence type="ECO:0000313" key="5">
    <source>
        <dbReference type="EMBL" id="KAG7309932.1"/>
    </source>
</evidence>
<reference evidence="5 6" key="1">
    <citation type="submission" date="2021-06" db="EMBL/GenBank/DDBJ databases">
        <title>A haploid diamondback moth (Plutella xylostella L.) genome assembly resolves 31 chromosomes and identifies a diamide resistance mutation.</title>
        <authorList>
            <person name="Ward C.M."/>
            <person name="Perry K.D."/>
            <person name="Baker G."/>
            <person name="Powis K."/>
            <person name="Heckel D.G."/>
            <person name="Baxter S.W."/>
        </authorList>
    </citation>
    <scope>NUCLEOTIDE SEQUENCE [LARGE SCALE GENOMIC DNA]</scope>
    <source>
        <strain evidence="5 6">LV</strain>
        <tissue evidence="5">Single pupa</tissue>
    </source>
</reference>
<name>A0ABQ7QY04_PLUXY</name>
<dbReference type="Proteomes" id="UP000823941">
    <property type="component" value="Chromosome 6"/>
</dbReference>
<feature type="domain" description="FLYWCH-type" evidence="4">
    <location>
        <begin position="10"/>
        <end position="69"/>
    </location>
</feature>
<dbReference type="InterPro" id="IPR007588">
    <property type="entry name" value="Znf_FLYWCH"/>
</dbReference>
<evidence type="ECO:0000259" key="4">
    <source>
        <dbReference type="Pfam" id="PF04500"/>
    </source>
</evidence>
<gene>
    <name evidence="5" type="ORF">JYU34_004447</name>
</gene>
<protein>
    <recommendedName>
        <fullName evidence="4">FLYWCH-type domain-containing protein</fullName>
    </recommendedName>
</protein>
<dbReference type="Pfam" id="PF04500">
    <property type="entry name" value="FLYWCH"/>
    <property type="match status" value="1"/>
</dbReference>
<proteinExistence type="predicted"/>
<keyword evidence="3" id="KW-0862">Zinc</keyword>